<dbReference type="GO" id="GO:0015020">
    <property type="term" value="F:glucuronosyltransferase activity"/>
    <property type="evidence" value="ECO:0007669"/>
    <property type="project" value="UniProtKB-EC"/>
</dbReference>
<dbReference type="EC" id="2.4.1.17" evidence="3"/>
<dbReference type="HOGENOM" id="CLU_945330_0_0_2"/>
<dbReference type="AlphaFoldDB" id="A0RXC6"/>
<dbReference type="Pfam" id="PF04101">
    <property type="entry name" value="Glyco_tran_28_C"/>
    <property type="match status" value="1"/>
</dbReference>
<sequence>MGGILFFCSPIGLGHATRDAAIAGCLEGPVRFVSGGAAARLLSGKGHDTDDILHPPEFAVRDGMLHSSLRWLLGYYRYYKECRKEALGAIQMYKPDLIVSDEDFASLSAAQELGIRSVLITDILETQFTSSVGRLIEGRMNRAMRGMIDKCDTVIMPEDGEDRGNIRRVGPIVRAVSGTRDEMRSKYGLTRETILVSIGGTAAGRFLMEEVARIAPGLADKYDIVAVPGPSLDWEAPGIRNLGYVEDLHELVCAADVVVSLAGKSTIDEARAFGTPGIFIPIGGHFEQVENAKDEGYSRGDLANLEALIRGAGPRGKPVPGGGTAEACSIIADTLANA</sequence>
<keyword evidence="3" id="KW-0328">Glycosyltransferase</keyword>
<feature type="domain" description="Glycosyl transferase family 28 C-terminal" evidence="2">
    <location>
        <begin position="198"/>
        <end position="294"/>
    </location>
</feature>
<dbReference type="STRING" id="414004.CENSYa_1370"/>
<organism evidence="3 4">
    <name type="scientific">Cenarchaeum symbiosum (strain A)</name>
    <dbReference type="NCBI Taxonomy" id="414004"/>
    <lineage>
        <taxon>Archaea</taxon>
        <taxon>Nitrososphaerota</taxon>
        <taxon>Candidatus Cenarchaeales</taxon>
        <taxon>Candidatus Cenarchaeaceae</taxon>
        <taxon>Candidatus Cenarchaeum</taxon>
    </lineage>
</organism>
<dbReference type="PANTHER" id="PTHR21015">
    <property type="entry name" value="UDP-N-ACETYLGLUCOSAMINE--N-ACETYLMURAMYL-(PENTAPEPTIDE) PYROPHOSPHORYL-UNDECAPRENOL N-ACETYLGLUCOSAMINE TRANSFERASE 1"/>
    <property type="match status" value="1"/>
</dbReference>
<dbReference type="EMBL" id="DP000238">
    <property type="protein sequence ID" value="ABK77993.1"/>
    <property type="molecule type" value="Genomic_DNA"/>
</dbReference>
<proteinExistence type="inferred from homology"/>
<accession>A0RXC6</accession>
<dbReference type="EnsemblBacteria" id="ABK77993">
    <property type="protein sequence ID" value="ABK77993"/>
    <property type="gene ID" value="CENSYa_1370"/>
</dbReference>
<name>A0RXC6_CENSY</name>
<evidence type="ECO:0000313" key="3">
    <source>
        <dbReference type="EMBL" id="ABK77993.1"/>
    </source>
</evidence>
<keyword evidence="3" id="KW-0808">Transferase</keyword>
<comment type="similarity">
    <text evidence="1">Belongs to the glycosyltransferase 28 family.</text>
</comment>
<dbReference type="SUPFAM" id="SSF53756">
    <property type="entry name" value="UDP-Glycosyltransferase/glycogen phosphorylase"/>
    <property type="match status" value="1"/>
</dbReference>
<evidence type="ECO:0000313" key="4">
    <source>
        <dbReference type="Proteomes" id="UP000000758"/>
    </source>
</evidence>
<dbReference type="KEGG" id="csy:CENSYa_1370"/>
<protein>
    <submittedName>
        <fullName evidence="3">UDP-glucuronosyltransferase</fullName>
        <ecNumber evidence="3">2.4.1.17</ecNumber>
    </submittedName>
</protein>
<reference evidence="3 4" key="1">
    <citation type="journal article" date="2006" name="Proc. Natl. Acad. Sci. U.S.A.">
        <title>Genomic analysis of the uncultivated marine crenarchaeote Cenarchaeum symbiosum.</title>
        <authorList>
            <person name="Hallam S.J."/>
            <person name="Konstantinidis K.T."/>
            <person name="Putnam N."/>
            <person name="Schleper C."/>
            <person name="Watanabe Y."/>
            <person name="Sugahara J."/>
            <person name="Preston C."/>
            <person name="de la Torre J."/>
            <person name="Richardson P.M."/>
            <person name="DeLong E.F."/>
        </authorList>
    </citation>
    <scope>NUCLEOTIDE SEQUENCE [LARGE SCALE GENOMIC DNA]</scope>
    <source>
        <strain evidence="4">A</strain>
    </source>
</reference>
<evidence type="ECO:0000259" key="2">
    <source>
        <dbReference type="Pfam" id="PF04101"/>
    </source>
</evidence>
<dbReference type="InterPro" id="IPR007235">
    <property type="entry name" value="Glyco_trans_28_C"/>
</dbReference>
<dbReference type="Proteomes" id="UP000000758">
    <property type="component" value="Chromosome"/>
</dbReference>
<gene>
    <name evidence="3" type="ordered locus">CENSYa_1370</name>
</gene>
<evidence type="ECO:0000256" key="1">
    <source>
        <dbReference type="ARBA" id="ARBA00006962"/>
    </source>
</evidence>
<keyword evidence="4" id="KW-1185">Reference proteome</keyword>
<dbReference type="PANTHER" id="PTHR21015:SF22">
    <property type="entry name" value="GLYCOSYLTRANSFERASE"/>
    <property type="match status" value="1"/>
</dbReference>
<dbReference type="Gene3D" id="3.40.50.2000">
    <property type="entry name" value="Glycogen Phosphorylase B"/>
    <property type="match status" value="1"/>
</dbReference>